<evidence type="ECO:0000259" key="1">
    <source>
        <dbReference type="Pfam" id="PF20236"/>
    </source>
</evidence>
<dbReference type="EMBL" id="JASNQZ010000015">
    <property type="protein sequence ID" value="KAL0947801.1"/>
    <property type="molecule type" value="Genomic_DNA"/>
</dbReference>
<sequence>MSPLSSESQATLLNPSSVSLVFSSDSMSDTSLLLGNGVLFRISTDKSGGQTLIFDQRLDRMAAVIERNNILPDTISFPTRHSGKKVKLSKWLTEQRHPSGMTVSGMETAIGKCFWKLDRTFRVAVFVSDDAELATPFAYLQPASSGSPTTLVIEASRLTLNEHGALQLNDPTTLEVLYDIVVATIVLEHKARMQEKRYQVADGIVQHRRTGILGDPIVSNRGGV</sequence>
<evidence type="ECO:0000313" key="3">
    <source>
        <dbReference type="Proteomes" id="UP001556367"/>
    </source>
</evidence>
<dbReference type="Proteomes" id="UP001556367">
    <property type="component" value="Unassembled WGS sequence"/>
</dbReference>
<feature type="domain" description="DUF6593" evidence="1">
    <location>
        <begin position="25"/>
        <end position="193"/>
    </location>
</feature>
<accession>A0ABR3IX49</accession>
<keyword evidence="3" id="KW-1185">Reference proteome</keyword>
<evidence type="ECO:0000313" key="2">
    <source>
        <dbReference type="EMBL" id="KAL0947801.1"/>
    </source>
</evidence>
<proteinExistence type="predicted"/>
<comment type="caution">
    <text evidence="2">The sequence shown here is derived from an EMBL/GenBank/DDBJ whole genome shotgun (WGS) entry which is preliminary data.</text>
</comment>
<dbReference type="Pfam" id="PF20236">
    <property type="entry name" value="DUF6593"/>
    <property type="match status" value="1"/>
</dbReference>
<reference evidence="3" key="1">
    <citation type="submission" date="2024-06" db="EMBL/GenBank/DDBJ databases">
        <title>Multi-omics analyses provide insights into the biosynthesis of the anticancer antibiotic pleurotin in Hohenbuehelia grisea.</title>
        <authorList>
            <person name="Weaver J.A."/>
            <person name="Alberti F."/>
        </authorList>
    </citation>
    <scope>NUCLEOTIDE SEQUENCE [LARGE SCALE GENOMIC DNA]</scope>
    <source>
        <strain evidence="3">T-177</strain>
    </source>
</reference>
<gene>
    <name evidence="2" type="ORF">HGRIS_013874</name>
</gene>
<organism evidence="2 3">
    <name type="scientific">Hohenbuehelia grisea</name>
    <dbReference type="NCBI Taxonomy" id="104357"/>
    <lineage>
        <taxon>Eukaryota</taxon>
        <taxon>Fungi</taxon>
        <taxon>Dikarya</taxon>
        <taxon>Basidiomycota</taxon>
        <taxon>Agaricomycotina</taxon>
        <taxon>Agaricomycetes</taxon>
        <taxon>Agaricomycetidae</taxon>
        <taxon>Agaricales</taxon>
        <taxon>Pleurotineae</taxon>
        <taxon>Pleurotaceae</taxon>
        <taxon>Hohenbuehelia</taxon>
    </lineage>
</organism>
<dbReference type="InterPro" id="IPR046528">
    <property type="entry name" value="DUF6593"/>
</dbReference>
<name>A0ABR3IX49_9AGAR</name>
<protein>
    <recommendedName>
        <fullName evidence="1">DUF6593 domain-containing protein</fullName>
    </recommendedName>
</protein>